<evidence type="ECO:0000313" key="1">
    <source>
        <dbReference type="EMBL" id="KOF70067.1"/>
    </source>
</evidence>
<accession>A0A0L8FZ87</accession>
<proteinExistence type="predicted"/>
<gene>
    <name evidence="1" type="ORF">OCBIM_22003566mg</name>
</gene>
<dbReference type="EMBL" id="KQ425032">
    <property type="protein sequence ID" value="KOF70067.1"/>
    <property type="molecule type" value="Genomic_DNA"/>
</dbReference>
<reference evidence="1" key="1">
    <citation type="submission" date="2015-07" db="EMBL/GenBank/DDBJ databases">
        <title>MeaNS - Measles Nucleotide Surveillance Program.</title>
        <authorList>
            <person name="Tran T."/>
            <person name="Druce J."/>
        </authorList>
    </citation>
    <scope>NUCLEOTIDE SEQUENCE</scope>
    <source>
        <strain evidence="1">UCB-OBI-ISO-001</strain>
        <tissue evidence="1">Gonad</tissue>
    </source>
</reference>
<protein>
    <submittedName>
        <fullName evidence="1">Uncharacterized protein</fullName>
    </submittedName>
</protein>
<organism evidence="1">
    <name type="scientific">Octopus bimaculoides</name>
    <name type="common">California two-spotted octopus</name>
    <dbReference type="NCBI Taxonomy" id="37653"/>
    <lineage>
        <taxon>Eukaryota</taxon>
        <taxon>Metazoa</taxon>
        <taxon>Spiralia</taxon>
        <taxon>Lophotrochozoa</taxon>
        <taxon>Mollusca</taxon>
        <taxon>Cephalopoda</taxon>
        <taxon>Coleoidea</taxon>
        <taxon>Octopodiformes</taxon>
        <taxon>Octopoda</taxon>
        <taxon>Incirrata</taxon>
        <taxon>Octopodidae</taxon>
        <taxon>Octopus</taxon>
    </lineage>
</organism>
<dbReference type="AlphaFoldDB" id="A0A0L8FZ87"/>
<name>A0A0L8FZ87_OCTBM</name>
<sequence>MEFLRESHLSYASTSQRSMERVSSMNLMNSSTFSECHVSHINSNSFMSHLICIYIR</sequence>